<dbReference type="SUPFAM" id="SSF160104">
    <property type="entry name" value="Acetoacetate decarboxylase-like"/>
    <property type="match status" value="1"/>
</dbReference>
<proteinExistence type="predicted"/>
<dbReference type="GO" id="GO:0016829">
    <property type="term" value="F:lyase activity"/>
    <property type="evidence" value="ECO:0007669"/>
    <property type="project" value="InterPro"/>
</dbReference>
<reference evidence="1 2" key="1">
    <citation type="journal article" date="2018" name="Sci. Rep.">
        <title>Comparative genomics provides insights into the lifestyle and reveals functional heterogeneity of dark septate endophytic fungi.</title>
        <authorList>
            <person name="Knapp D.G."/>
            <person name="Nemeth J.B."/>
            <person name="Barry K."/>
            <person name="Hainaut M."/>
            <person name="Henrissat B."/>
            <person name="Johnson J."/>
            <person name="Kuo A."/>
            <person name="Lim J.H.P."/>
            <person name="Lipzen A."/>
            <person name="Nolan M."/>
            <person name="Ohm R.A."/>
            <person name="Tamas L."/>
            <person name="Grigoriev I.V."/>
            <person name="Spatafora J.W."/>
            <person name="Nagy L.G."/>
            <person name="Kovacs G.M."/>
        </authorList>
    </citation>
    <scope>NUCLEOTIDE SEQUENCE [LARGE SCALE GENOMIC DNA]</scope>
    <source>
        <strain evidence="1 2">DSE2036</strain>
    </source>
</reference>
<organism evidence="1 2">
    <name type="scientific">Periconia macrospinosa</name>
    <dbReference type="NCBI Taxonomy" id="97972"/>
    <lineage>
        <taxon>Eukaryota</taxon>
        <taxon>Fungi</taxon>
        <taxon>Dikarya</taxon>
        <taxon>Ascomycota</taxon>
        <taxon>Pezizomycotina</taxon>
        <taxon>Dothideomycetes</taxon>
        <taxon>Pleosporomycetidae</taxon>
        <taxon>Pleosporales</taxon>
        <taxon>Massarineae</taxon>
        <taxon>Periconiaceae</taxon>
        <taxon>Periconia</taxon>
    </lineage>
</organism>
<evidence type="ECO:0000313" key="1">
    <source>
        <dbReference type="EMBL" id="PVH96352.1"/>
    </source>
</evidence>
<dbReference type="Proteomes" id="UP000244855">
    <property type="component" value="Unassembled WGS sequence"/>
</dbReference>
<accession>A0A2V1DE36</accession>
<dbReference type="AlphaFoldDB" id="A0A2V1DE36"/>
<protein>
    <submittedName>
        <fullName evidence="1">Uncharacterized protein</fullName>
    </submittedName>
</protein>
<dbReference type="Pfam" id="PF06314">
    <property type="entry name" value="ADC"/>
    <property type="match status" value="1"/>
</dbReference>
<dbReference type="InterPro" id="IPR023375">
    <property type="entry name" value="ADC_dom_sf"/>
</dbReference>
<dbReference type="InterPro" id="IPR010451">
    <property type="entry name" value="Acetoacetate_decarboxylase"/>
</dbReference>
<dbReference type="Gene3D" id="2.40.400.10">
    <property type="entry name" value="Acetoacetate decarboxylase-like"/>
    <property type="match status" value="1"/>
</dbReference>
<sequence length="152" mass="17187">MGPWGVQFGMMKKLANIRFTPVGGDEFEVVAHRLGKLVFRVVIGMGEEIRGAERDNLLTGRDNPMTYPTFTVRELPNADWSGYLDQSVLRFDSPTMKIEGAWRADRASIELGNAESDPLDELRVQDPQAIMIGHLRTPRKGLYNHERDSKLT</sequence>
<dbReference type="EMBL" id="KZ805467">
    <property type="protein sequence ID" value="PVH96352.1"/>
    <property type="molecule type" value="Genomic_DNA"/>
</dbReference>
<dbReference type="OrthoDB" id="5100349at2759"/>
<name>A0A2V1DE36_9PLEO</name>
<keyword evidence="2" id="KW-1185">Reference proteome</keyword>
<evidence type="ECO:0000313" key="2">
    <source>
        <dbReference type="Proteomes" id="UP000244855"/>
    </source>
</evidence>
<gene>
    <name evidence="1" type="ORF">DM02DRAFT_617329</name>
</gene>